<feature type="compositionally biased region" description="Acidic residues" evidence="8">
    <location>
        <begin position="222"/>
        <end position="235"/>
    </location>
</feature>
<comment type="caution">
    <text evidence="9">The sequence shown here is derived from an EMBL/GenBank/DDBJ whole genome shotgun (WGS) entry which is preliminary data.</text>
</comment>
<feature type="region of interest" description="Disordered" evidence="8">
    <location>
        <begin position="67"/>
        <end position="246"/>
    </location>
</feature>
<dbReference type="Pfam" id="PF11719">
    <property type="entry name" value="Drc1-Sld2"/>
    <property type="match status" value="1"/>
</dbReference>
<feature type="region of interest" description="Disordered" evidence="8">
    <location>
        <begin position="554"/>
        <end position="575"/>
    </location>
</feature>
<protein>
    <recommendedName>
        <fullName evidence="3 7">DNA replication regulator SLD2</fullName>
    </recommendedName>
</protein>
<dbReference type="GO" id="GO:0000727">
    <property type="term" value="P:double-strand break repair via break-induced replication"/>
    <property type="evidence" value="ECO:0007669"/>
    <property type="project" value="TreeGrafter"/>
</dbReference>
<evidence type="ECO:0000256" key="6">
    <source>
        <dbReference type="ARBA" id="ARBA00023306"/>
    </source>
</evidence>
<evidence type="ECO:0000313" key="9">
    <source>
        <dbReference type="EMBL" id="KAF9460150.1"/>
    </source>
</evidence>
<feature type="compositionally biased region" description="Acidic residues" evidence="8">
    <location>
        <begin position="414"/>
        <end position="423"/>
    </location>
</feature>
<name>A0A9P6CFE5_9AGAR</name>
<feature type="compositionally biased region" description="Low complexity" evidence="8">
    <location>
        <begin position="305"/>
        <end position="319"/>
    </location>
</feature>
<feature type="compositionally biased region" description="Polar residues" evidence="8">
    <location>
        <begin position="334"/>
        <end position="344"/>
    </location>
</feature>
<evidence type="ECO:0000256" key="3">
    <source>
        <dbReference type="ARBA" id="ARBA00018363"/>
    </source>
</evidence>
<sequence length="575" mass="63981">MTDQHSLSTVKAEIKEWERSFRSSNGKDPTIQDIRLQPHIADKYKLYKKLSKAVAQGVVQPILFTSVNANSASPSTPPRSRTRVSYSQPSSFLSKPRVAHTTAPLSTFNPFSPQKNKGKQREATFTPKEPLSNPFESPSKAKSKGPTPSRALSPDFFPILQLQRSSEFSNTPPRLSPVPTNAISRARKRLRGEPVSPSPNKEKRRRVGPQSALPFSIFAPDSSDDGYAEDDDVDMDTSFVTDSPVKLPTGGKSFKLLFEESSAPVNTGLLNGKVQISKSTTKPAALFRASTSNNGDGDIELGIMESSPGEGKSSPSSDKVLTVNKSPNRHRSKQTSARKSPQETSTKRPFPDTEMEVTDRKEENIGIQRTTLPSSLPLVHNSEDVTNRSLSTKTKDKAKVKPNIRRKKAKISESDDEDDDDESNIPVKIIHRSYTQQFKEPKEFAFEENDIDSDVHSMLNYIRRVPPTNTSIGTAVGLDNRDGTGRLEVDLPEKLRRVLALNTAEAKARESREEQVFKGLLYGQRWSHYDPVKGGDIWDAGEDDVRVDEEGVVRRDIEEEEDWEGEPVPWEVGEL</sequence>
<keyword evidence="10" id="KW-1185">Reference proteome</keyword>
<evidence type="ECO:0000256" key="4">
    <source>
        <dbReference type="ARBA" id="ARBA00022705"/>
    </source>
</evidence>
<feature type="region of interest" description="Disordered" evidence="8">
    <location>
        <begin position="265"/>
        <end position="427"/>
    </location>
</feature>
<feature type="compositionally biased region" description="Polar residues" evidence="8">
    <location>
        <begin position="265"/>
        <end position="282"/>
    </location>
</feature>
<dbReference type="GO" id="GO:1902977">
    <property type="term" value="P:mitotic DNA replication preinitiation complex assembly"/>
    <property type="evidence" value="ECO:0007669"/>
    <property type="project" value="TreeGrafter"/>
</dbReference>
<feature type="compositionally biased region" description="Polar residues" evidence="8">
    <location>
        <begin position="162"/>
        <end position="183"/>
    </location>
</feature>
<dbReference type="InterPro" id="IPR021110">
    <property type="entry name" value="DNA_rep_checkpnt_protein"/>
</dbReference>
<feature type="compositionally biased region" description="Polar residues" evidence="8">
    <location>
        <begin position="103"/>
        <end position="115"/>
    </location>
</feature>
<keyword evidence="5 7" id="KW-0539">Nucleus</keyword>
<dbReference type="PANTHER" id="PTHR28124:SF1">
    <property type="entry name" value="DNA REPLICATION REGULATOR SLD2"/>
    <property type="match status" value="1"/>
</dbReference>
<evidence type="ECO:0000313" key="10">
    <source>
        <dbReference type="Proteomes" id="UP000807353"/>
    </source>
</evidence>
<comment type="subcellular location">
    <subcellularLocation>
        <location evidence="1 7">Nucleus</location>
    </subcellularLocation>
</comment>
<dbReference type="InterPro" id="IPR040203">
    <property type="entry name" value="Sld2"/>
</dbReference>
<dbReference type="Proteomes" id="UP000807353">
    <property type="component" value="Unassembled WGS sequence"/>
</dbReference>
<evidence type="ECO:0000256" key="5">
    <source>
        <dbReference type="ARBA" id="ARBA00023242"/>
    </source>
</evidence>
<dbReference type="GO" id="GO:0003688">
    <property type="term" value="F:DNA replication origin binding"/>
    <property type="evidence" value="ECO:0007669"/>
    <property type="project" value="TreeGrafter"/>
</dbReference>
<organism evidence="9 10">
    <name type="scientific">Collybia nuda</name>
    <dbReference type="NCBI Taxonomy" id="64659"/>
    <lineage>
        <taxon>Eukaryota</taxon>
        <taxon>Fungi</taxon>
        <taxon>Dikarya</taxon>
        <taxon>Basidiomycota</taxon>
        <taxon>Agaricomycotina</taxon>
        <taxon>Agaricomycetes</taxon>
        <taxon>Agaricomycetidae</taxon>
        <taxon>Agaricales</taxon>
        <taxon>Tricholomatineae</taxon>
        <taxon>Clitocybaceae</taxon>
        <taxon>Collybia</taxon>
    </lineage>
</organism>
<dbReference type="AlphaFoldDB" id="A0A9P6CFE5"/>
<dbReference type="EMBL" id="MU150304">
    <property type="protein sequence ID" value="KAF9460150.1"/>
    <property type="molecule type" value="Genomic_DNA"/>
</dbReference>
<accession>A0A9P6CFE5</accession>
<evidence type="ECO:0000256" key="8">
    <source>
        <dbReference type="SAM" id="MobiDB-lite"/>
    </source>
</evidence>
<evidence type="ECO:0000256" key="1">
    <source>
        <dbReference type="ARBA" id="ARBA00004123"/>
    </source>
</evidence>
<dbReference type="GO" id="GO:0003697">
    <property type="term" value="F:single-stranded DNA binding"/>
    <property type="evidence" value="ECO:0007669"/>
    <property type="project" value="TreeGrafter"/>
</dbReference>
<gene>
    <name evidence="9" type="ORF">BDZ94DRAFT_1266769</name>
</gene>
<proteinExistence type="inferred from homology"/>
<feature type="compositionally biased region" description="Basic residues" evidence="8">
    <location>
        <begin position="400"/>
        <end position="409"/>
    </location>
</feature>
<comment type="function">
    <text evidence="7">Has a role in the initiation of DNA replication. Required at S-phase checkpoint.</text>
</comment>
<evidence type="ECO:0000256" key="7">
    <source>
        <dbReference type="RuleBase" id="RU367067"/>
    </source>
</evidence>
<dbReference type="OrthoDB" id="8775810at2759"/>
<comment type="similarity">
    <text evidence="2 7">Belongs to the SLD2 family.</text>
</comment>
<feature type="compositionally biased region" description="Low complexity" evidence="8">
    <location>
        <begin position="566"/>
        <end position="575"/>
    </location>
</feature>
<dbReference type="PANTHER" id="PTHR28124">
    <property type="entry name" value="DNA REPLICATION REGULATOR SLD2"/>
    <property type="match status" value="1"/>
</dbReference>
<reference evidence="9" key="1">
    <citation type="submission" date="2020-11" db="EMBL/GenBank/DDBJ databases">
        <authorList>
            <consortium name="DOE Joint Genome Institute"/>
            <person name="Ahrendt S."/>
            <person name="Riley R."/>
            <person name="Andreopoulos W."/>
            <person name="Labutti K."/>
            <person name="Pangilinan J."/>
            <person name="Ruiz-Duenas F.J."/>
            <person name="Barrasa J.M."/>
            <person name="Sanchez-Garcia M."/>
            <person name="Camarero S."/>
            <person name="Miyauchi S."/>
            <person name="Serrano A."/>
            <person name="Linde D."/>
            <person name="Babiker R."/>
            <person name="Drula E."/>
            <person name="Ayuso-Fernandez I."/>
            <person name="Pacheco R."/>
            <person name="Padilla G."/>
            <person name="Ferreira P."/>
            <person name="Barriuso J."/>
            <person name="Kellner H."/>
            <person name="Castanera R."/>
            <person name="Alfaro M."/>
            <person name="Ramirez L."/>
            <person name="Pisabarro A.G."/>
            <person name="Kuo A."/>
            <person name="Tritt A."/>
            <person name="Lipzen A."/>
            <person name="He G."/>
            <person name="Yan M."/>
            <person name="Ng V."/>
            <person name="Cullen D."/>
            <person name="Martin F."/>
            <person name="Rosso M.-N."/>
            <person name="Henrissat B."/>
            <person name="Hibbett D."/>
            <person name="Martinez A.T."/>
            <person name="Grigoriev I.V."/>
        </authorList>
    </citation>
    <scope>NUCLEOTIDE SEQUENCE</scope>
    <source>
        <strain evidence="9">CBS 247.69</strain>
    </source>
</reference>
<keyword evidence="4 7" id="KW-0235">DNA replication</keyword>
<evidence type="ECO:0000256" key="2">
    <source>
        <dbReference type="ARBA" id="ARBA00007276"/>
    </source>
</evidence>
<dbReference type="Gene3D" id="1.10.10.1460">
    <property type="match status" value="1"/>
</dbReference>
<dbReference type="GO" id="GO:0031261">
    <property type="term" value="C:DNA replication preinitiation complex"/>
    <property type="evidence" value="ECO:0007669"/>
    <property type="project" value="TreeGrafter"/>
</dbReference>
<feature type="compositionally biased region" description="Basic and acidic residues" evidence="8">
    <location>
        <begin position="345"/>
        <end position="364"/>
    </location>
</feature>
<keyword evidence="6 7" id="KW-0131">Cell cycle</keyword>
<dbReference type="GO" id="GO:0006270">
    <property type="term" value="P:DNA replication initiation"/>
    <property type="evidence" value="ECO:0007669"/>
    <property type="project" value="UniProtKB-UniRule"/>
</dbReference>